<keyword evidence="3" id="KW-1185">Reference proteome</keyword>
<protein>
    <submittedName>
        <fullName evidence="2">CoiA-like domain protein</fullName>
    </submittedName>
</protein>
<sequence length="269" mass="31595">MQYALVDNTRAEATKGLKGICPGCGLIVRAKCGSKVIHHWAHENRVQCDSWWENETAWHRAWKELFPAECREVTHHAVDGEIHRADIKTPSGIYIEVQHSQITDLERLARERFYKNLVWIVDAKPFRNNFRLAHMLPHHDSDIAQDLVWYKAEWGLEGTISGLFYRKSQNPDASSWVYVEGTHHIERELKLAYRGQHQYVWKKPRTTWIEATVPVYLDFGEEWLCRLEQYGNTNLKILRLISKVQFLRDCMLEVDVKKIADNPFKLKNS</sequence>
<feature type="domain" description="Competence protein CoiA-like N-terminal" evidence="1">
    <location>
        <begin position="20"/>
        <end position="49"/>
    </location>
</feature>
<gene>
    <name evidence="2" type="ORF">AZI86_07205</name>
</gene>
<dbReference type="Pfam" id="PF25164">
    <property type="entry name" value="CoiA_N"/>
    <property type="match status" value="1"/>
</dbReference>
<accession>A0A150WQZ6</accession>
<dbReference type="AlphaFoldDB" id="A0A150WQZ6"/>
<dbReference type="Proteomes" id="UP000075320">
    <property type="component" value="Unassembled WGS sequence"/>
</dbReference>
<evidence type="ECO:0000259" key="1">
    <source>
        <dbReference type="Pfam" id="PF25164"/>
    </source>
</evidence>
<comment type="caution">
    <text evidence="2">The sequence shown here is derived from an EMBL/GenBank/DDBJ whole genome shotgun (WGS) entry which is preliminary data.</text>
</comment>
<evidence type="ECO:0000313" key="3">
    <source>
        <dbReference type="Proteomes" id="UP000075320"/>
    </source>
</evidence>
<name>A0A150WQZ6_BDEBC</name>
<organism evidence="2 3">
    <name type="scientific">Bdellovibrio bacteriovorus</name>
    <dbReference type="NCBI Taxonomy" id="959"/>
    <lineage>
        <taxon>Bacteria</taxon>
        <taxon>Pseudomonadati</taxon>
        <taxon>Bdellovibrionota</taxon>
        <taxon>Bdellovibrionia</taxon>
        <taxon>Bdellovibrionales</taxon>
        <taxon>Pseudobdellovibrionaceae</taxon>
        <taxon>Bdellovibrio</taxon>
    </lineage>
</organism>
<dbReference type="EMBL" id="LUKE01000001">
    <property type="protein sequence ID" value="KYG66818.1"/>
    <property type="molecule type" value="Genomic_DNA"/>
</dbReference>
<dbReference type="OrthoDB" id="4212451at2"/>
<evidence type="ECO:0000313" key="2">
    <source>
        <dbReference type="EMBL" id="KYG66818.1"/>
    </source>
</evidence>
<dbReference type="InterPro" id="IPR057253">
    <property type="entry name" value="CoiA-like_N"/>
</dbReference>
<proteinExistence type="predicted"/>
<reference evidence="2 3" key="1">
    <citation type="submission" date="2016-03" db="EMBL/GenBank/DDBJ databases">
        <authorList>
            <person name="Ploux O."/>
        </authorList>
    </citation>
    <scope>NUCLEOTIDE SEQUENCE [LARGE SCALE GENOMIC DNA]</scope>
    <source>
        <strain evidence="2 3">R0</strain>
    </source>
</reference>